<accession>A0A366D9R5</accession>
<dbReference type="EMBL" id="QNRF01000001">
    <property type="protein sequence ID" value="RBO86184.1"/>
    <property type="molecule type" value="Genomic_DNA"/>
</dbReference>
<dbReference type="InterPro" id="IPR036568">
    <property type="entry name" value="GGCT-like_sf"/>
</dbReference>
<reference evidence="1 2" key="1">
    <citation type="submission" date="2018-06" db="EMBL/GenBank/DDBJ databases">
        <title>Genomic Encyclopedia of Type Strains, Phase III (KMG-III): the genomes of soil and plant-associated and newly described type strains.</title>
        <authorList>
            <person name="Whitman W."/>
        </authorList>
    </citation>
    <scope>NUCLEOTIDE SEQUENCE [LARGE SCALE GENOMIC DNA]</scope>
    <source>
        <strain evidence="1 2">CECT 7732</strain>
    </source>
</reference>
<dbReference type="SUPFAM" id="SSF110857">
    <property type="entry name" value="Gamma-glutamyl cyclotransferase-like"/>
    <property type="match status" value="1"/>
</dbReference>
<dbReference type="RefSeq" id="WP_113873059.1">
    <property type="nucleotide sequence ID" value="NZ_QNRF01000001.1"/>
</dbReference>
<evidence type="ECO:0000313" key="1">
    <source>
        <dbReference type="EMBL" id="RBO86184.1"/>
    </source>
</evidence>
<proteinExistence type="predicted"/>
<evidence type="ECO:0008006" key="3">
    <source>
        <dbReference type="Google" id="ProtNLM"/>
    </source>
</evidence>
<comment type="caution">
    <text evidence="1">The sequence shown here is derived from an EMBL/GenBank/DDBJ whole genome shotgun (WGS) entry which is preliminary data.</text>
</comment>
<dbReference type="OrthoDB" id="5567366at2"/>
<name>A0A366D9R5_9GAMM</name>
<sequence>MSLSERHFILGYGSLINGESRSKTGETGQVWPVKLHGYERHWSVMSAEFGMSSVAVVPASHASCNGVLVEVAYDQFTLFDERERGYQRSRIPAENLMPYQDTGLPEGTYWIYHTDQVVPPYADCPIALSYLDVILSGCLEHSADFADDFLSLTQGWHYPTLNDRHQPRYPRVQPDLMTDSLNPLLESVTTLSTKELSVTYES</sequence>
<evidence type="ECO:0000313" key="2">
    <source>
        <dbReference type="Proteomes" id="UP000252086"/>
    </source>
</evidence>
<protein>
    <recommendedName>
        <fullName evidence="3">Gamma-glutamyl AIG2-like cyclotransferase</fullName>
    </recommendedName>
</protein>
<dbReference type="CDD" id="cd06661">
    <property type="entry name" value="GGCT_like"/>
    <property type="match status" value="1"/>
</dbReference>
<keyword evidence="2" id="KW-1185">Reference proteome</keyword>
<dbReference type="AlphaFoldDB" id="A0A366D9R5"/>
<organism evidence="1 2">
    <name type="scientific">Marinomonas aquiplantarum</name>
    <dbReference type="NCBI Taxonomy" id="491951"/>
    <lineage>
        <taxon>Bacteria</taxon>
        <taxon>Pseudomonadati</taxon>
        <taxon>Pseudomonadota</taxon>
        <taxon>Gammaproteobacteria</taxon>
        <taxon>Oceanospirillales</taxon>
        <taxon>Oceanospirillaceae</taxon>
        <taxon>Marinomonas</taxon>
    </lineage>
</organism>
<dbReference type="Proteomes" id="UP000252086">
    <property type="component" value="Unassembled WGS sequence"/>
</dbReference>
<gene>
    <name evidence="1" type="ORF">DFP76_101461</name>
</gene>
<dbReference type="Gene3D" id="3.10.490.10">
    <property type="entry name" value="Gamma-glutamyl cyclotransferase-like"/>
    <property type="match status" value="1"/>
</dbReference>
<dbReference type="InterPro" id="IPR013024">
    <property type="entry name" value="GGCT-like"/>
</dbReference>